<evidence type="ECO:0000259" key="2">
    <source>
        <dbReference type="Pfam" id="PF03703"/>
    </source>
</evidence>
<dbReference type="Pfam" id="PF03703">
    <property type="entry name" value="bPH_2"/>
    <property type="match status" value="1"/>
</dbReference>
<dbReference type="EMBL" id="OCNK01000003">
    <property type="protein sequence ID" value="SOE00267.1"/>
    <property type="molecule type" value="Genomic_DNA"/>
</dbReference>
<evidence type="ECO:0000313" key="6">
    <source>
        <dbReference type="Proteomes" id="UP000219482"/>
    </source>
</evidence>
<dbReference type="Pfam" id="PF10708">
    <property type="entry name" value="DUF2510"/>
    <property type="match status" value="1"/>
</dbReference>
<accession>A0A286GXJ9</accession>
<gene>
    <name evidence="5" type="ORF">SAMN06272739_2507</name>
</gene>
<keyword evidence="6" id="KW-1185">Reference proteome</keyword>
<proteinExistence type="predicted"/>
<dbReference type="AlphaFoldDB" id="A0A286GXJ9"/>
<dbReference type="Pfam" id="PF09851">
    <property type="entry name" value="SHOCT"/>
    <property type="match status" value="1"/>
</dbReference>
<feature type="region of interest" description="Disordered" evidence="1">
    <location>
        <begin position="1"/>
        <end position="115"/>
    </location>
</feature>
<evidence type="ECO:0000256" key="1">
    <source>
        <dbReference type="SAM" id="MobiDB-lite"/>
    </source>
</evidence>
<organism evidence="5 6">
    <name type="scientific">Blastococcus haudaquaticus</name>
    <dbReference type="NCBI Taxonomy" id="1938745"/>
    <lineage>
        <taxon>Bacteria</taxon>
        <taxon>Bacillati</taxon>
        <taxon>Actinomycetota</taxon>
        <taxon>Actinomycetes</taxon>
        <taxon>Geodermatophilales</taxon>
        <taxon>Geodermatophilaceae</taxon>
        <taxon>Blastococcus</taxon>
    </lineage>
</organism>
<reference evidence="6" key="1">
    <citation type="submission" date="2017-09" db="EMBL/GenBank/DDBJ databases">
        <authorList>
            <person name="Varghese N."/>
            <person name="Submissions S."/>
        </authorList>
    </citation>
    <scope>NUCLEOTIDE SEQUENCE [LARGE SCALE GENOMIC DNA]</scope>
    <source>
        <strain evidence="6">DSM 44270</strain>
    </source>
</reference>
<dbReference type="InterPro" id="IPR018929">
    <property type="entry name" value="DUF2510"/>
</dbReference>
<name>A0A286GXJ9_9ACTN</name>
<protein>
    <recommendedName>
        <fullName evidence="7">Short C-terminal domain-containing protein</fullName>
    </recommendedName>
</protein>
<feature type="domain" description="YdbS-like PH" evidence="2">
    <location>
        <begin position="131"/>
        <end position="187"/>
    </location>
</feature>
<evidence type="ECO:0000313" key="5">
    <source>
        <dbReference type="EMBL" id="SOE00267.1"/>
    </source>
</evidence>
<dbReference type="InterPro" id="IPR005182">
    <property type="entry name" value="YdbS-like_PH"/>
</dbReference>
<evidence type="ECO:0000259" key="4">
    <source>
        <dbReference type="Pfam" id="PF10708"/>
    </source>
</evidence>
<dbReference type="RefSeq" id="WP_200814720.1">
    <property type="nucleotide sequence ID" value="NZ_OCNK01000003.1"/>
</dbReference>
<evidence type="ECO:0000259" key="3">
    <source>
        <dbReference type="Pfam" id="PF09851"/>
    </source>
</evidence>
<feature type="compositionally biased region" description="Polar residues" evidence="1">
    <location>
        <begin position="20"/>
        <end position="39"/>
    </location>
</feature>
<feature type="domain" description="SHOCT" evidence="3">
    <location>
        <begin position="275"/>
        <end position="302"/>
    </location>
</feature>
<dbReference type="Proteomes" id="UP000219482">
    <property type="component" value="Unassembled WGS sequence"/>
</dbReference>
<feature type="compositionally biased region" description="Pro residues" evidence="1">
    <location>
        <begin position="43"/>
        <end position="60"/>
    </location>
</feature>
<feature type="compositionally biased region" description="Basic and acidic residues" evidence="1">
    <location>
        <begin position="92"/>
        <end position="105"/>
    </location>
</feature>
<sequence>MADASWLRDPSGAHELRYWNGSSWTEHVSDRGTTGQDPLTTELPPPADAFPPPPTPPPADTVPTAAPAGGKVSWKDRLKQVADQGKAMADQGKQKLAEQNAKRTEQWANDPNTLWFGESKNAATSAAGVSKARYRITRDRVWIESGLLGTRTESVPLWAINDMDVRQAVWQRGNDIGDVVLNLEDPSYGAKADMFSLSGNVEGTTTGQVVLDNVESPYAVMDILSPLISEARQKKTVERQSQYLHVNPGMAGAAFGAPAPAAPPPAAPPQTDMVDQLRRLADLRDAGILTDEEFAAQKAKLLNA</sequence>
<evidence type="ECO:0008006" key="7">
    <source>
        <dbReference type="Google" id="ProtNLM"/>
    </source>
</evidence>
<feature type="domain" description="DUF2510" evidence="4">
    <location>
        <begin position="4"/>
        <end position="33"/>
    </location>
</feature>
<dbReference type="InterPro" id="IPR018649">
    <property type="entry name" value="SHOCT"/>
</dbReference>